<dbReference type="OrthoDB" id="1824852at2759"/>
<gene>
    <name evidence="1" type="ORF">OLEA9_A013463</name>
</gene>
<evidence type="ECO:0000313" key="1">
    <source>
        <dbReference type="EMBL" id="CAA2962332.1"/>
    </source>
</evidence>
<reference evidence="1 2" key="1">
    <citation type="submission" date="2019-12" db="EMBL/GenBank/DDBJ databases">
        <authorList>
            <person name="Alioto T."/>
            <person name="Alioto T."/>
            <person name="Gomez Garrido J."/>
        </authorList>
    </citation>
    <scope>NUCLEOTIDE SEQUENCE [LARGE SCALE GENOMIC DNA]</scope>
</reference>
<proteinExistence type="predicted"/>
<dbReference type="Proteomes" id="UP000594638">
    <property type="component" value="Unassembled WGS sequence"/>
</dbReference>
<dbReference type="EMBL" id="CACTIH010000879">
    <property type="protein sequence ID" value="CAA2962332.1"/>
    <property type="molecule type" value="Genomic_DNA"/>
</dbReference>
<protein>
    <submittedName>
        <fullName evidence="1">Serine threonine- phosphatase 5-like isoform X2</fullName>
    </submittedName>
</protein>
<comment type="caution">
    <text evidence="1">The sequence shown here is derived from an EMBL/GenBank/DDBJ whole genome shotgun (WGS) entry which is preliminary data.</text>
</comment>
<accession>A0A8S0QAP4</accession>
<keyword evidence="2" id="KW-1185">Reference proteome</keyword>
<name>A0A8S0QAP4_OLEEU</name>
<sequence>MIDLLYFIVYGEPFLIRAHYCRCEKVSKNCDRNGRSGSSEISLSWLELNFNRQAVKKICLNDPGAAKKLKECEKATLKLKFEEAIAIPESERLSIVDSIDYPVIGLVAEDVFIGKPQLWGLLIALCWRMITWRLLRSKQRRQSFFIHAVDRLDAEFYAKVNDNIYLNSGMSRL</sequence>
<evidence type="ECO:0000313" key="2">
    <source>
        <dbReference type="Proteomes" id="UP000594638"/>
    </source>
</evidence>
<dbReference type="AlphaFoldDB" id="A0A8S0QAP4"/>
<organism evidence="1 2">
    <name type="scientific">Olea europaea subsp. europaea</name>
    <dbReference type="NCBI Taxonomy" id="158383"/>
    <lineage>
        <taxon>Eukaryota</taxon>
        <taxon>Viridiplantae</taxon>
        <taxon>Streptophyta</taxon>
        <taxon>Embryophyta</taxon>
        <taxon>Tracheophyta</taxon>
        <taxon>Spermatophyta</taxon>
        <taxon>Magnoliopsida</taxon>
        <taxon>eudicotyledons</taxon>
        <taxon>Gunneridae</taxon>
        <taxon>Pentapetalae</taxon>
        <taxon>asterids</taxon>
        <taxon>lamiids</taxon>
        <taxon>Lamiales</taxon>
        <taxon>Oleaceae</taxon>
        <taxon>Oleeae</taxon>
        <taxon>Olea</taxon>
    </lineage>
</organism>
<dbReference type="Gramene" id="OE9A013463T1">
    <property type="protein sequence ID" value="OE9A013463C1"/>
    <property type="gene ID" value="OE9A013463"/>
</dbReference>